<dbReference type="InterPro" id="IPR027417">
    <property type="entry name" value="P-loop_NTPase"/>
</dbReference>
<dbReference type="InterPro" id="IPR015943">
    <property type="entry name" value="WD40/YVTN_repeat-like_dom_sf"/>
</dbReference>
<dbReference type="SUPFAM" id="SSF52540">
    <property type="entry name" value="P-loop containing nucleoside triphosphate hydrolases"/>
    <property type="match status" value="1"/>
</dbReference>
<dbReference type="Gene3D" id="2.130.10.10">
    <property type="entry name" value="YVTN repeat-like/Quinoprotein amine dehydrogenase"/>
    <property type="match status" value="1"/>
</dbReference>
<feature type="region of interest" description="Disordered" evidence="1">
    <location>
        <begin position="570"/>
        <end position="620"/>
    </location>
</feature>
<proteinExistence type="predicted"/>
<dbReference type="PANTHER" id="PTHR34512">
    <property type="entry name" value="CELL SURFACE PROTEIN"/>
    <property type="match status" value="1"/>
</dbReference>
<evidence type="ECO:0000313" key="3">
    <source>
        <dbReference type="EMBL" id="GAA2036157.1"/>
    </source>
</evidence>
<name>A0ABN2UH88_9ACTN</name>
<comment type="caution">
    <text evidence="3">The sequence shown here is derived from an EMBL/GenBank/DDBJ whole genome shotgun (WGS) entry which is preliminary data.</text>
</comment>
<sequence length="1160" mass="115419">MIVTAERSFVNVVQAAGRQQPVRRADVRVLPRRIADPIGRAAELDAVAAAVADGEPVCVRGVVGSGRSTVLRHAARRLAADGRPVVFVRVGDRTPGDVLQDVFEACYDAPGYRPKPGELRRLMTGVPVVVLVDDFRGGARSWEEFLDSVPDAVGVATSADLDDPASTRMIRLAGLERDDAVAMLGRLVGAPLGPSDVAAVEPLWRASGGLPGELVAIARAARRDGDGDGGGARIVWPDAARLPELVPGMLAGLTGPQRRVVTALVWAGDAGIEGGLFARIAAALGADEAACEGVVGLGIVERDGDRGEGAGGRRGEGVGGQQGEAVGGRQGEGPGGEWYRLAIDPAVVPVGALGGVEVLRIAAVLTYWAGNPALAPLSVAGHATLIGALTEAAVAAGQPETAVQLARAAAPAMACSLRADAWGRILDLGLAAATAATDEAAEAYFQNERGVRLLAVGSAAAAVAALGVASAVWVKLGMMAHAATAQHALTAVAGHAGVSAAASGSAAGTVVGAGHGVAVLGQTAGHAAGQVGAQAAQAGMQVGQAAGHVGMQAGQAAQVGQGAAQAGQVAGHGGHAATQAGSHVGHAAAQASTHGGAAAGHAAGTSAAGHAAGTTAGHAAGTTAGHVAGTSAGHAAGTTAAHTAGTTAAGHAAGTTAGHAAATAAAHTAGVAATGHGAVIGTAAAGGKATLVGVLTGAAVTTAAVATAVVVGTSGSSKPATPPPRPTPVAGVVMAVQARGALIGVDASTGTVRWRNEIRGSFTDVEDDKNVYVQSSDNSFEAIDRATGVKHWTAPTLGLGSVVWSPPVDGVLYGSGGGYVYALSSDTGKPIWSEDIAQASYDPANQYKFVASPGSTSVAVPLVRNGVVYIETEFGSVTYSGQAGDEVFSATVVAFDALKGTPRWKFQTDHLDPGSGLVMVNGEICAFGDNASGRAAFGLDAATGAKSWAYTMPKITTAYGTVPLQKQSAVLATDGAKVFVDYGGKDVLALDPRTGTKAWDHAAPSGEVTGSGLATMVFQAGHLYVTTFESSNTDVVALNPSTGASQWSTGLDGVGLLVPVDADVADGGGTVVEDDPSTRPQPSANDSVEVLGAKQSNSGTSYFALDPSRGGIRWSAPKEMNFIRTWTTQAGTTIYAINQAGLLAAYDATTNAVRWTTNIG</sequence>
<dbReference type="InterPro" id="IPR018391">
    <property type="entry name" value="PQQ_b-propeller_rpt"/>
</dbReference>
<accession>A0ABN2UH88</accession>
<dbReference type="Gene3D" id="2.40.10.480">
    <property type="match status" value="1"/>
</dbReference>
<dbReference type="SUPFAM" id="SSF50998">
    <property type="entry name" value="Quinoprotein alcohol dehydrogenase-like"/>
    <property type="match status" value="1"/>
</dbReference>
<dbReference type="InterPro" id="IPR011047">
    <property type="entry name" value="Quinoprotein_ADH-like_sf"/>
</dbReference>
<dbReference type="PANTHER" id="PTHR34512:SF30">
    <property type="entry name" value="OUTER MEMBRANE PROTEIN ASSEMBLY FACTOR BAMB"/>
    <property type="match status" value="1"/>
</dbReference>
<evidence type="ECO:0000313" key="4">
    <source>
        <dbReference type="Proteomes" id="UP001500751"/>
    </source>
</evidence>
<feature type="compositionally biased region" description="Gly residues" evidence="1">
    <location>
        <begin position="317"/>
        <end position="333"/>
    </location>
</feature>
<feature type="domain" description="Pyrrolo-quinoline quinone repeat" evidence="2">
    <location>
        <begin position="986"/>
        <end position="1159"/>
    </location>
</feature>
<protein>
    <recommendedName>
        <fullName evidence="2">Pyrrolo-quinoline quinone repeat domain-containing protein</fullName>
    </recommendedName>
</protein>
<evidence type="ECO:0000259" key="2">
    <source>
        <dbReference type="Pfam" id="PF13360"/>
    </source>
</evidence>
<feature type="compositionally biased region" description="Basic and acidic residues" evidence="1">
    <location>
        <begin position="305"/>
        <end position="316"/>
    </location>
</feature>
<dbReference type="SMART" id="SM00564">
    <property type="entry name" value="PQQ"/>
    <property type="match status" value="8"/>
</dbReference>
<reference evidence="3 4" key="1">
    <citation type="journal article" date="2019" name="Int. J. Syst. Evol. Microbiol.">
        <title>The Global Catalogue of Microorganisms (GCM) 10K type strain sequencing project: providing services to taxonomists for standard genome sequencing and annotation.</title>
        <authorList>
            <consortium name="The Broad Institute Genomics Platform"/>
            <consortium name="The Broad Institute Genome Sequencing Center for Infectious Disease"/>
            <person name="Wu L."/>
            <person name="Ma J."/>
        </authorList>
    </citation>
    <scope>NUCLEOTIDE SEQUENCE [LARGE SCALE GENOMIC DNA]</scope>
    <source>
        <strain evidence="3 4">JCM 16014</strain>
    </source>
</reference>
<dbReference type="Pfam" id="PF13360">
    <property type="entry name" value="PQQ_2"/>
    <property type="match status" value="2"/>
</dbReference>
<dbReference type="InterPro" id="IPR002372">
    <property type="entry name" value="PQQ_rpt_dom"/>
</dbReference>
<evidence type="ECO:0000256" key="1">
    <source>
        <dbReference type="SAM" id="MobiDB-lite"/>
    </source>
</evidence>
<feature type="domain" description="Pyrrolo-quinoline quinone repeat" evidence="2">
    <location>
        <begin position="721"/>
        <end position="842"/>
    </location>
</feature>
<feature type="region of interest" description="Disordered" evidence="1">
    <location>
        <begin position="305"/>
        <end position="333"/>
    </location>
</feature>
<keyword evidence="4" id="KW-1185">Reference proteome</keyword>
<organism evidence="3 4">
    <name type="scientific">Catenulispora yoronensis</name>
    <dbReference type="NCBI Taxonomy" id="450799"/>
    <lineage>
        <taxon>Bacteria</taxon>
        <taxon>Bacillati</taxon>
        <taxon>Actinomycetota</taxon>
        <taxon>Actinomycetes</taxon>
        <taxon>Catenulisporales</taxon>
        <taxon>Catenulisporaceae</taxon>
        <taxon>Catenulispora</taxon>
    </lineage>
</organism>
<gene>
    <name evidence="3" type="ORF">GCM10009839_41280</name>
</gene>
<dbReference type="EMBL" id="BAAAQN010000023">
    <property type="protein sequence ID" value="GAA2036157.1"/>
    <property type="molecule type" value="Genomic_DNA"/>
</dbReference>
<dbReference type="Proteomes" id="UP001500751">
    <property type="component" value="Unassembled WGS sequence"/>
</dbReference>